<dbReference type="InterPro" id="IPR001173">
    <property type="entry name" value="Glyco_trans_2-like"/>
</dbReference>
<proteinExistence type="inferred from homology"/>
<comment type="similarity">
    <text evidence="1">Belongs to the glycosyltransferase 2 family.</text>
</comment>
<organism evidence="6 7">
    <name type="scientific">Pelomonas baiyunensis</name>
    <dbReference type="NCBI Taxonomy" id="3299026"/>
    <lineage>
        <taxon>Bacteria</taxon>
        <taxon>Pseudomonadati</taxon>
        <taxon>Pseudomonadota</taxon>
        <taxon>Betaproteobacteria</taxon>
        <taxon>Burkholderiales</taxon>
        <taxon>Sphaerotilaceae</taxon>
        <taxon>Roseateles</taxon>
    </lineage>
</organism>
<evidence type="ECO:0000256" key="3">
    <source>
        <dbReference type="ARBA" id="ARBA00022679"/>
    </source>
</evidence>
<feature type="domain" description="Galactosyltransferase C-terminal" evidence="5">
    <location>
        <begin position="150"/>
        <end position="214"/>
    </location>
</feature>
<evidence type="ECO:0000256" key="1">
    <source>
        <dbReference type="ARBA" id="ARBA00006739"/>
    </source>
</evidence>
<evidence type="ECO:0000313" key="6">
    <source>
        <dbReference type="EMBL" id="MFG6466426.1"/>
    </source>
</evidence>
<accession>A0ABW7GWT0</accession>
<name>A0ABW7GWT0_9BURK</name>
<evidence type="ECO:0000259" key="4">
    <source>
        <dbReference type="Pfam" id="PF00535"/>
    </source>
</evidence>
<keyword evidence="3 6" id="KW-0808">Transferase</keyword>
<dbReference type="RefSeq" id="WP_394383049.1">
    <property type="nucleotide sequence ID" value="NZ_JBIGIB010000002.1"/>
</dbReference>
<dbReference type="PANTHER" id="PTHR43179">
    <property type="entry name" value="RHAMNOSYLTRANSFERASE WBBL"/>
    <property type="match status" value="1"/>
</dbReference>
<comment type="caution">
    <text evidence="6">The sequence shown here is derived from an EMBL/GenBank/DDBJ whole genome shotgun (WGS) entry which is preliminary data.</text>
</comment>
<dbReference type="InterPro" id="IPR027791">
    <property type="entry name" value="Galactosyl_T_C"/>
</dbReference>
<reference evidence="6 7" key="1">
    <citation type="submission" date="2024-08" db="EMBL/GenBank/DDBJ databases">
        <authorList>
            <person name="Lu H."/>
        </authorList>
    </citation>
    <scope>NUCLEOTIDE SEQUENCE [LARGE SCALE GENOMIC DNA]</scope>
    <source>
        <strain evidence="6 7">BYS87W</strain>
    </source>
</reference>
<keyword evidence="2 6" id="KW-0328">Glycosyltransferase</keyword>
<dbReference type="InterPro" id="IPR029044">
    <property type="entry name" value="Nucleotide-diphossugar_trans"/>
</dbReference>
<keyword evidence="7" id="KW-1185">Reference proteome</keyword>
<sequence length="315" mass="35082">MNVFVVIVTFNGAAWIRGALQSLRESRHPCTAVVVDNASTDQTAEIVRREFPEAVLLETGANLGFGRGNNLGIRHALNERADAVFLLNQDAYVTPDAIGDMVAFLAAEPAFDIVTPLHCSPDLSQVDPQTQRGYLQRYASRYLSDACIGQVQPYYPIHGINAAAWMLRSRVWTNVGGFDPLYFMYGEDDDLIARFAFHGHRTALLPASRIVHLRAKSPRPPQSWWQVTRGRCERARSGLLIDMKRPDGRLSGQLMRLIADGLVRPFGNLLNDHDLQDFVAAIWATGRVLSELPRIRRHAQLCATPGAHFLGDDAR</sequence>
<dbReference type="Proteomes" id="UP001606303">
    <property type="component" value="Unassembled WGS sequence"/>
</dbReference>
<dbReference type="Gene3D" id="3.90.550.10">
    <property type="entry name" value="Spore Coat Polysaccharide Biosynthesis Protein SpsA, Chain A"/>
    <property type="match status" value="1"/>
</dbReference>
<dbReference type="EC" id="2.4.-.-" evidence="6"/>
<dbReference type="Pfam" id="PF02709">
    <property type="entry name" value="Glyco_transf_7C"/>
    <property type="match status" value="1"/>
</dbReference>
<dbReference type="SUPFAM" id="SSF53448">
    <property type="entry name" value="Nucleotide-diphospho-sugar transferases"/>
    <property type="match status" value="1"/>
</dbReference>
<dbReference type="Pfam" id="PF00535">
    <property type="entry name" value="Glycos_transf_2"/>
    <property type="match status" value="1"/>
</dbReference>
<protein>
    <submittedName>
        <fullName evidence="6">Glycosyltransferase family 2 protein</fullName>
        <ecNumber evidence="6">2.4.-.-</ecNumber>
    </submittedName>
</protein>
<evidence type="ECO:0000313" key="7">
    <source>
        <dbReference type="Proteomes" id="UP001606303"/>
    </source>
</evidence>
<dbReference type="EMBL" id="JBIGIB010000002">
    <property type="protein sequence ID" value="MFG6466426.1"/>
    <property type="molecule type" value="Genomic_DNA"/>
</dbReference>
<feature type="domain" description="Glycosyltransferase 2-like" evidence="4">
    <location>
        <begin position="5"/>
        <end position="132"/>
    </location>
</feature>
<evidence type="ECO:0000259" key="5">
    <source>
        <dbReference type="Pfam" id="PF02709"/>
    </source>
</evidence>
<dbReference type="CDD" id="cd04186">
    <property type="entry name" value="GT_2_like_c"/>
    <property type="match status" value="1"/>
</dbReference>
<dbReference type="GO" id="GO:0016757">
    <property type="term" value="F:glycosyltransferase activity"/>
    <property type="evidence" value="ECO:0007669"/>
    <property type="project" value="UniProtKB-KW"/>
</dbReference>
<evidence type="ECO:0000256" key="2">
    <source>
        <dbReference type="ARBA" id="ARBA00022676"/>
    </source>
</evidence>
<gene>
    <name evidence="6" type="ORF">ACG01O_07410</name>
</gene>
<dbReference type="PANTHER" id="PTHR43179:SF12">
    <property type="entry name" value="GALACTOFURANOSYLTRANSFERASE GLFT2"/>
    <property type="match status" value="1"/>
</dbReference>